<dbReference type="AlphaFoldDB" id="A0A0J7JXX7"/>
<comment type="caution">
    <text evidence="1">The sequence shown here is derived from an EMBL/GenBank/DDBJ whole genome shotgun (WGS) entry which is preliminary data.</text>
</comment>
<sequence length="251" mass="29407">MIKIKVQMLVRAKKLVDSMVDALNITAPRKEFRIPKMWVGKKWFSKEIKEAATIKAETYQKALYANTEESWRQFKIKRNMVVKLIKKKKKEYYEDRIDGNKENPTDMWKTLKELIRGESAGKKKSENIYFEELENVEGYSIADKFNLYCINNINDIVQSIDEDRSEETYIVSGQEVIENFERIEIKHLHEIIMGLPRKKDTEEGITSDILKAAFGVIKKEFVNIINSSLEEGNFPEGWKTATIQIEFICYT</sequence>
<evidence type="ECO:0000313" key="2">
    <source>
        <dbReference type="Proteomes" id="UP000036403"/>
    </source>
</evidence>
<feature type="non-terminal residue" evidence="1">
    <location>
        <position position="251"/>
    </location>
</feature>
<proteinExistence type="predicted"/>
<dbReference type="EMBL" id="LBMM01022043">
    <property type="protein sequence ID" value="KMQ82957.1"/>
    <property type="molecule type" value="Genomic_DNA"/>
</dbReference>
<dbReference type="OrthoDB" id="7634906at2759"/>
<name>A0A0J7JXX7_LASNI</name>
<reference evidence="1 2" key="1">
    <citation type="submission" date="2015-04" db="EMBL/GenBank/DDBJ databases">
        <title>Lasius niger genome sequencing.</title>
        <authorList>
            <person name="Konorov E.A."/>
            <person name="Nikitin M.A."/>
            <person name="Kirill M.V."/>
            <person name="Chang P."/>
        </authorList>
    </citation>
    <scope>NUCLEOTIDE SEQUENCE [LARGE SCALE GENOMIC DNA]</scope>
    <source>
        <tissue evidence="1">Whole</tissue>
    </source>
</reference>
<accession>A0A0J7JXX7</accession>
<protein>
    <recommendedName>
        <fullName evidence="3">Endonuclease-reverse transcriptase</fullName>
    </recommendedName>
</protein>
<dbReference type="PaxDb" id="67767-A0A0J7JXX7"/>
<gene>
    <name evidence="1" type="ORF">RF55_21353</name>
</gene>
<keyword evidence="2" id="KW-1185">Reference proteome</keyword>
<evidence type="ECO:0000313" key="1">
    <source>
        <dbReference type="EMBL" id="KMQ82957.1"/>
    </source>
</evidence>
<evidence type="ECO:0008006" key="3">
    <source>
        <dbReference type="Google" id="ProtNLM"/>
    </source>
</evidence>
<organism evidence="1 2">
    <name type="scientific">Lasius niger</name>
    <name type="common">Black garden ant</name>
    <dbReference type="NCBI Taxonomy" id="67767"/>
    <lineage>
        <taxon>Eukaryota</taxon>
        <taxon>Metazoa</taxon>
        <taxon>Ecdysozoa</taxon>
        <taxon>Arthropoda</taxon>
        <taxon>Hexapoda</taxon>
        <taxon>Insecta</taxon>
        <taxon>Pterygota</taxon>
        <taxon>Neoptera</taxon>
        <taxon>Endopterygota</taxon>
        <taxon>Hymenoptera</taxon>
        <taxon>Apocrita</taxon>
        <taxon>Aculeata</taxon>
        <taxon>Formicoidea</taxon>
        <taxon>Formicidae</taxon>
        <taxon>Formicinae</taxon>
        <taxon>Lasius</taxon>
        <taxon>Lasius</taxon>
    </lineage>
</organism>
<dbReference type="Proteomes" id="UP000036403">
    <property type="component" value="Unassembled WGS sequence"/>
</dbReference>